<gene>
    <name evidence="3" type="ORF">TRITD_6Av1G050320</name>
</gene>
<dbReference type="EMBL" id="LT934121">
    <property type="protein sequence ID" value="VAI44325.1"/>
    <property type="molecule type" value="Genomic_DNA"/>
</dbReference>
<evidence type="ECO:0000313" key="4">
    <source>
        <dbReference type="Proteomes" id="UP000324705"/>
    </source>
</evidence>
<feature type="compositionally biased region" description="Acidic residues" evidence="1">
    <location>
        <begin position="22"/>
        <end position="34"/>
    </location>
</feature>
<dbReference type="Gramene" id="TRITD6Av1G050320.2">
    <property type="protein sequence ID" value="TRITD6Av1G050320.2"/>
    <property type="gene ID" value="TRITD6Av1G050320"/>
</dbReference>
<feature type="region of interest" description="Disordered" evidence="1">
    <location>
        <begin position="318"/>
        <end position="352"/>
    </location>
</feature>
<evidence type="ECO:0000313" key="3">
    <source>
        <dbReference type="EMBL" id="VAI44325.1"/>
    </source>
</evidence>
<feature type="domain" description="CCHC-type" evidence="2">
    <location>
        <begin position="114"/>
        <end position="130"/>
    </location>
</feature>
<keyword evidence="4" id="KW-1185">Reference proteome</keyword>
<protein>
    <recommendedName>
        <fullName evidence="2">CCHC-type domain-containing protein</fullName>
    </recommendedName>
</protein>
<feature type="region of interest" description="Disordered" evidence="1">
    <location>
        <begin position="1"/>
        <end position="48"/>
    </location>
</feature>
<dbReference type="Gene3D" id="4.10.60.10">
    <property type="entry name" value="Zinc finger, CCHC-type"/>
    <property type="match status" value="1"/>
</dbReference>
<organism evidence="3 4">
    <name type="scientific">Triticum turgidum subsp. durum</name>
    <name type="common">Durum wheat</name>
    <name type="synonym">Triticum durum</name>
    <dbReference type="NCBI Taxonomy" id="4567"/>
    <lineage>
        <taxon>Eukaryota</taxon>
        <taxon>Viridiplantae</taxon>
        <taxon>Streptophyta</taxon>
        <taxon>Embryophyta</taxon>
        <taxon>Tracheophyta</taxon>
        <taxon>Spermatophyta</taxon>
        <taxon>Magnoliopsida</taxon>
        <taxon>Liliopsida</taxon>
        <taxon>Poales</taxon>
        <taxon>Poaceae</taxon>
        <taxon>BOP clade</taxon>
        <taxon>Pooideae</taxon>
        <taxon>Triticodae</taxon>
        <taxon>Triticeae</taxon>
        <taxon>Triticinae</taxon>
        <taxon>Triticum</taxon>
    </lineage>
</organism>
<dbReference type="GO" id="GO:0003676">
    <property type="term" value="F:nucleic acid binding"/>
    <property type="evidence" value="ECO:0007669"/>
    <property type="project" value="InterPro"/>
</dbReference>
<dbReference type="GO" id="GO:0008270">
    <property type="term" value="F:zinc ion binding"/>
    <property type="evidence" value="ECO:0007669"/>
    <property type="project" value="InterPro"/>
</dbReference>
<feature type="domain" description="CCHC-type" evidence="2">
    <location>
        <begin position="95"/>
        <end position="111"/>
    </location>
</feature>
<reference evidence="3 4" key="1">
    <citation type="submission" date="2017-09" db="EMBL/GenBank/DDBJ databases">
        <authorList>
            <consortium name="International Durum Wheat Genome Sequencing Consortium (IDWGSC)"/>
            <person name="Milanesi L."/>
        </authorList>
    </citation>
    <scope>NUCLEOTIDE SEQUENCE [LARGE SCALE GENOMIC DNA]</scope>
    <source>
        <strain evidence="4">cv. Svevo</strain>
    </source>
</reference>
<dbReference type="SUPFAM" id="SSF57756">
    <property type="entry name" value="Retrovirus zinc finger-like domains"/>
    <property type="match status" value="1"/>
</dbReference>
<dbReference type="Proteomes" id="UP000324705">
    <property type="component" value="Chromosome 6A"/>
</dbReference>
<dbReference type="InterPro" id="IPR036875">
    <property type="entry name" value="Znf_CCHC_sf"/>
</dbReference>
<dbReference type="AlphaFoldDB" id="A0A9R0XWI6"/>
<evidence type="ECO:0000256" key="1">
    <source>
        <dbReference type="SAM" id="MobiDB-lite"/>
    </source>
</evidence>
<accession>A0A9R0XWI6</accession>
<dbReference type="InterPro" id="IPR001878">
    <property type="entry name" value="Znf_CCHC"/>
</dbReference>
<proteinExistence type="predicted"/>
<sequence length="352" mass="37544">MGCEEEMAMTLPPPAMLWASAADDDDDEDDEEELAPQTPPAATNALDSGGMCVGHDADTNVGWQEVLPWRGPRRMNSSPSSTMAPRPIPAWLRGRCYRCYAHGHRVAVCKEPLRCSRCLENGHRARGCCNRWRPLSSLPGTDVPLLSQLDVVHRPALASSEGPMTSALPSKVLQRGSWASVVSGTVGSPTSLELMLQSALADQTALLQGCLARVESFLERAEAALSRLSLAPAMLQTSLTSHSPCAVGVCSAADRGVELYGSFSPRVGDNSSLMPTSHPMLSSTESESIAVLVAPVLQVMPELRELCLNLSVEHMKVDTPTTSGEGQDPPLSSEQLEVPMVDDAKGKASVMS</sequence>
<evidence type="ECO:0000259" key="2">
    <source>
        <dbReference type="SMART" id="SM00343"/>
    </source>
</evidence>
<name>A0A9R0XWI6_TRITD</name>
<feature type="compositionally biased region" description="Polar residues" evidence="1">
    <location>
        <begin position="319"/>
        <end position="335"/>
    </location>
</feature>
<dbReference type="SMART" id="SM00343">
    <property type="entry name" value="ZnF_C2HC"/>
    <property type="match status" value="2"/>
</dbReference>